<dbReference type="RefSeq" id="WP_377044507.1">
    <property type="nucleotide sequence ID" value="NZ_JBHLUN010000007.1"/>
</dbReference>
<protein>
    <submittedName>
        <fullName evidence="1">Uncharacterized protein</fullName>
    </submittedName>
</protein>
<organism evidence="1 2">
    <name type="scientific">Roseomonas elaeocarpi</name>
    <dbReference type="NCBI Taxonomy" id="907779"/>
    <lineage>
        <taxon>Bacteria</taxon>
        <taxon>Pseudomonadati</taxon>
        <taxon>Pseudomonadota</taxon>
        <taxon>Alphaproteobacteria</taxon>
        <taxon>Acetobacterales</taxon>
        <taxon>Roseomonadaceae</taxon>
        <taxon>Roseomonas</taxon>
    </lineage>
</organism>
<comment type="caution">
    <text evidence="1">The sequence shown here is derived from an EMBL/GenBank/DDBJ whole genome shotgun (WGS) entry which is preliminary data.</text>
</comment>
<accession>A0ABV6JSQ4</accession>
<keyword evidence="2" id="KW-1185">Reference proteome</keyword>
<evidence type="ECO:0000313" key="2">
    <source>
        <dbReference type="Proteomes" id="UP001589865"/>
    </source>
</evidence>
<gene>
    <name evidence="1" type="ORF">ACFFGY_10865</name>
</gene>
<dbReference type="Proteomes" id="UP001589865">
    <property type="component" value="Unassembled WGS sequence"/>
</dbReference>
<dbReference type="EMBL" id="JBHLUN010000007">
    <property type="protein sequence ID" value="MFC0408753.1"/>
    <property type="molecule type" value="Genomic_DNA"/>
</dbReference>
<reference evidence="1 2" key="1">
    <citation type="submission" date="2024-09" db="EMBL/GenBank/DDBJ databases">
        <authorList>
            <person name="Sun Q."/>
            <person name="Mori K."/>
        </authorList>
    </citation>
    <scope>NUCLEOTIDE SEQUENCE [LARGE SCALE GENOMIC DNA]</scope>
    <source>
        <strain evidence="1 2">TBRC 5777</strain>
    </source>
</reference>
<proteinExistence type="predicted"/>
<evidence type="ECO:0000313" key="1">
    <source>
        <dbReference type="EMBL" id="MFC0408753.1"/>
    </source>
</evidence>
<name>A0ABV6JSQ4_9PROT</name>
<sequence length="139" mass="15120">MDPALQIGGFVVDRRGRLRPHRPQERPALRFRWRGHDCTAVLGPKGLELSARAGEIPSTVSAAERRGAVIRAIDALPRDLPPDWTLSLSPSHALWLDAARAVEAPTATRLIAEMVRFALALDPYLDRLSAAGLEGTPST</sequence>